<keyword evidence="4" id="KW-0963">Cytoplasm</keyword>
<comment type="subcellular location">
    <subcellularLocation>
        <location evidence="1">Cytoplasm</location>
    </subcellularLocation>
</comment>
<dbReference type="InterPro" id="IPR029063">
    <property type="entry name" value="SAM-dependent_MTases_sf"/>
</dbReference>
<evidence type="ECO:0000256" key="3">
    <source>
        <dbReference type="ARBA" id="ARBA00011890"/>
    </source>
</evidence>
<gene>
    <name evidence="9" type="primary">LOC113468057</name>
</gene>
<keyword evidence="8" id="KW-1185">Reference proteome</keyword>
<dbReference type="STRING" id="121845.A0A3Q0J0L9"/>
<dbReference type="GO" id="GO:0004719">
    <property type="term" value="F:protein-L-isoaspartate (D-aspartate) O-methyltransferase activity"/>
    <property type="evidence" value="ECO:0007669"/>
    <property type="project" value="UniProtKB-EC"/>
</dbReference>
<keyword evidence="6" id="KW-0808">Transferase</keyword>
<evidence type="ECO:0000256" key="7">
    <source>
        <dbReference type="ARBA" id="ARBA00022691"/>
    </source>
</evidence>
<dbReference type="GO" id="GO:0005737">
    <property type="term" value="C:cytoplasm"/>
    <property type="evidence" value="ECO:0007669"/>
    <property type="project" value="UniProtKB-SubCell"/>
</dbReference>
<evidence type="ECO:0000256" key="2">
    <source>
        <dbReference type="ARBA" id="ARBA00005369"/>
    </source>
</evidence>
<dbReference type="InterPro" id="IPR000682">
    <property type="entry name" value="PCMT"/>
</dbReference>
<dbReference type="EC" id="2.1.1.77" evidence="3"/>
<dbReference type="Proteomes" id="UP000079169">
    <property type="component" value="Unplaced"/>
</dbReference>
<proteinExistence type="inferred from homology"/>
<dbReference type="GeneID" id="113468057"/>
<dbReference type="KEGG" id="dci:113468057"/>
<dbReference type="PANTHER" id="PTHR11579:SF0">
    <property type="entry name" value="PROTEIN-L-ISOASPARTATE(D-ASPARTATE) O-METHYLTRANSFERASE"/>
    <property type="match status" value="1"/>
</dbReference>
<keyword evidence="7" id="KW-0949">S-adenosyl-L-methionine</keyword>
<dbReference type="RefSeq" id="XP_026680498.1">
    <property type="nucleotide sequence ID" value="XM_026824697.1"/>
</dbReference>
<dbReference type="GO" id="GO:0032259">
    <property type="term" value="P:methylation"/>
    <property type="evidence" value="ECO:0007669"/>
    <property type="project" value="UniProtKB-KW"/>
</dbReference>
<sequence length="171" mass="19858">MYKTKELRDLMIKVDRKDFCPPNRNPYHDYSVMLENCSYLNSPSFVKFDMYKTKELRDLMIKVDRKDFCPPNRNPYHDYSVMLENCSYLNSPSFIASSLEPALLKLKPGDTVLDVGTGSGYTAACLGYMVRPHGKVYSLDHMEYLVNFSKENIRKNHAHLLDEGVVNIMRK</sequence>
<keyword evidence="5" id="KW-0489">Methyltransferase</keyword>
<evidence type="ECO:0000256" key="5">
    <source>
        <dbReference type="ARBA" id="ARBA00022603"/>
    </source>
</evidence>
<dbReference type="PaxDb" id="121845-A0A3Q0J0L9"/>
<accession>A0A3Q0J0L9</accession>
<protein>
    <recommendedName>
        <fullName evidence="3">protein-L-isoaspartate(D-aspartate) O-methyltransferase</fullName>
        <ecNumber evidence="3">2.1.1.77</ecNumber>
    </recommendedName>
</protein>
<evidence type="ECO:0000313" key="9">
    <source>
        <dbReference type="RefSeq" id="XP_026680498.1"/>
    </source>
</evidence>
<reference evidence="9" key="1">
    <citation type="submission" date="2025-08" db="UniProtKB">
        <authorList>
            <consortium name="RefSeq"/>
        </authorList>
    </citation>
    <scope>IDENTIFICATION</scope>
</reference>
<organism evidence="8 9">
    <name type="scientific">Diaphorina citri</name>
    <name type="common">Asian citrus psyllid</name>
    <dbReference type="NCBI Taxonomy" id="121845"/>
    <lineage>
        <taxon>Eukaryota</taxon>
        <taxon>Metazoa</taxon>
        <taxon>Ecdysozoa</taxon>
        <taxon>Arthropoda</taxon>
        <taxon>Hexapoda</taxon>
        <taxon>Insecta</taxon>
        <taxon>Pterygota</taxon>
        <taxon>Neoptera</taxon>
        <taxon>Paraneoptera</taxon>
        <taxon>Hemiptera</taxon>
        <taxon>Sternorrhyncha</taxon>
        <taxon>Psylloidea</taxon>
        <taxon>Psyllidae</taxon>
        <taxon>Diaphorininae</taxon>
        <taxon>Diaphorina</taxon>
    </lineage>
</organism>
<dbReference type="Gene3D" id="3.40.50.150">
    <property type="entry name" value="Vaccinia Virus protein VP39"/>
    <property type="match status" value="1"/>
</dbReference>
<evidence type="ECO:0000256" key="1">
    <source>
        <dbReference type="ARBA" id="ARBA00004496"/>
    </source>
</evidence>
<evidence type="ECO:0000256" key="6">
    <source>
        <dbReference type="ARBA" id="ARBA00022679"/>
    </source>
</evidence>
<dbReference type="Pfam" id="PF01135">
    <property type="entry name" value="PCMT"/>
    <property type="match status" value="1"/>
</dbReference>
<dbReference type="PANTHER" id="PTHR11579">
    <property type="entry name" value="PROTEIN-L-ISOASPARTATE O-METHYLTRANSFERASE"/>
    <property type="match status" value="1"/>
</dbReference>
<evidence type="ECO:0000313" key="8">
    <source>
        <dbReference type="Proteomes" id="UP000079169"/>
    </source>
</evidence>
<dbReference type="SUPFAM" id="SSF53335">
    <property type="entry name" value="S-adenosyl-L-methionine-dependent methyltransferases"/>
    <property type="match status" value="1"/>
</dbReference>
<evidence type="ECO:0000256" key="4">
    <source>
        <dbReference type="ARBA" id="ARBA00022490"/>
    </source>
</evidence>
<name>A0A3Q0J0L9_DIACI</name>
<dbReference type="AlphaFoldDB" id="A0A3Q0J0L9"/>
<comment type="similarity">
    <text evidence="2">Belongs to the methyltransferase superfamily. L-isoaspartyl/D-aspartyl protein methyltransferase family.</text>
</comment>